<evidence type="ECO:0000256" key="9">
    <source>
        <dbReference type="ARBA" id="ARBA00022759"/>
    </source>
</evidence>
<comment type="cofactor">
    <cofactor evidence="12">
        <name>Mn(2+)</name>
        <dbReference type="ChEBI" id="CHEBI:29035"/>
    </cofactor>
    <cofactor evidence="12">
        <name>Mg(2+)</name>
        <dbReference type="ChEBI" id="CHEBI:18420"/>
    </cofactor>
    <text evidence="12">Manganese or magnesium. Binds 1 divalent metal ion per monomer in the absence of substrate. May bind a second metal ion after substrate binding.</text>
</comment>
<evidence type="ECO:0000256" key="1">
    <source>
        <dbReference type="ARBA" id="ARBA00000077"/>
    </source>
</evidence>
<evidence type="ECO:0000256" key="2">
    <source>
        <dbReference type="ARBA" id="ARBA00001946"/>
    </source>
</evidence>
<evidence type="ECO:0000256" key="11">
    <source>
        <dbReference type="ARBA" id="ARBA00023211"/>
    </source>
</evidence>
<feature type="domain" description="RNase H type-2" evidence="15">
    <location>
        <begin position="60"/>
        <end position="251"/>
    </location>
</feature>
<comment type="function">
    <text evidence="3 13">Endonuclease that specifically degrades the RNA of RNA-DNA hybrids.</text>
</comment>
<keyword evidence="10 12" id="KW-0378">Hydrolase</keyword>
<proteinExistence type="inferred from homology"/>
<evidence type="ECO:0000256" key="10">
    <source>
        <dbReference type="ARBA" id="ARBA00022801"/>
    </source>
</evidence>
<evidence type="ECO:0000256" key="3">
    <source>
        <dbReference type="ARBA" id="ARBA00004065"/>
    </source>
</evidence>
<feature type="compositionally biased region" description="Basic residues" evidence="14">
    <location>
        <begin position="36"/>
        <end position="45"/>
    </location>
</feature>
<dbReference type="GO" id="GO:0006298">
    <property type="term" value="P:mismatch repair"/>
    <property type="evidence" value="ECO:0007669"/>
    <property type="project" value="TreeGrafter"/>
</dbReference>
<comment type="similarity">
    <text evidence="5 13">Belongs to the RNase HII family.</text>
</comment>
<dbReference type="InterPro" id="IPR001352">
    <property type="entry name" value="RNase_HII/HIII"/>
</dbReference>
<dbReference type="EC" id="3.1.26.4" evidence="13"/>
<dbReference type="Pfam" id="PF01351">
    <property type="entry name" value="RNase_HII"/>
    <property type="match status" value="1"/>
</dbReference>
<dbReference type="NCBIfam" id="NF000595">
    <property type="entry name" value="PRK00015.1-3"/>
    <property type="match status" value="1"/>
</dbReference>
<dbReference type="GO" id="GO:0004523">
    <property type="term" value="F:RNA-DNA hybrid ribonuclease activity"/>
    <property type="evidence" value="ECO:0007669"/>
    <property type="project" value="UniProtKB-UniRule"/>
</dbReference>
<dbReference type="RefSeq" id="XP_003054888.1">
    <property type="nucleotide sequence ID" value="XM_003054842.1"/>
</dbReference>
<feature type="binding site" evidence="12">
    <location>
        <position position="67"/>
    </location>
    <ligand>
        <name>a divalent metal cation</name>
        <dbReference type="ChEBI" id="CHEBI:60240"/>
    </ligand>
</feature>
<feature type="region of interest" description="Disordered" evidence="14">
    <location>
        <begin position="1"/>
        <end position="53"/>
    </location>
</feature>
<dbReference type="GO" id="GO:0005737">
    <property type="term" value="C:cytoplasm"/>
    <property type="evidence" value="ECO:0007669"/>
    <property type="project" value="UniProtKB-SubCell"/>
</dbReference>
<dbReference type="STRING" id="564608.C1MH44"/>
<keyword evidence="7 12" id="KW-0540">Nuclease</keyword>
<comment type="subcellular location">
    <subcellularLocation>
        <location evidence="4">Cytoplasm</location>
    </subcellularLocation>
</comment>
<evidence type="ECO:0000313" key="16">
    <source>
        <dbReference type="EMBL" id="EEH60140.1"/>
    </source>
</evidence>
<dbReference type="OrthoDB" id="7462577at2759"/>
<sequence length="256" mass="28085">MADAPFEPPPKQSPSSRSSTRKRTTKAEKDAELAKKAAKKPKKNGPSRAHEQMYWDQGKKIVCGVDEAGRGPLAGPVVAAACVFPEDLVIDAINDSKQMTEEDREEVYEQLMENPEVLKSVCVIDHKEIDDINILEATMKAMRKSVEGLPTKADWVLVDGNRVPEPLKGRAEAIVKGDAKSVCIAAASVLAKVTRDRMMVEIAKEHPEYGFAEHKGYGVKSHMAAIHEHGPCPYHRMTFAPMKYMPGGSAYDGDGK</sequence>
<dbReference type="FunFam" id="3.30.420.10:FF:000006">
    <property type="entry name" value="Ribonuclease HII"/>
    <property type="match status" value="1"/>
</dbReference>
<dbReference type="InterPro" id="IPR012337">
    <property type="entry name" value="RNaseH-like_sf"/>
</dbReference>
<keyword evidence="17" id="KW-1185">Reference proteome</keyword>
<comment type="cofactor">
    <cofactor evidence="2">
        <name>Mg(2+)</name>
        <dbReference type="ChEBI" id="CHEBI:18420"/>
    </cofactor>
</comment>
<dbReference type="GO" id="GO:0032299">
    <property type="term" value="C:ribonuclease H2 complex"/>
    <property type="evidence" value="ECO:0007669"/>
    <property type="project" value="TreeGrafter"/>
</dbReference>
<dbReference type="Gene3D" id="3.30.420.10">
    <property type="entry name" value="Ribonuclease H-like superfamily/Ribonuclease H"/>
    <property type="match status" value="1"/>
</dbReference>
<evidence type="ECO:0000256" key="12">
    <source>
        <dbReference type="PROSITE-ProRule" id="PRU01319"/>
    </source>
</evidence>
<name>C1MH44_MICPC</name>
<evidence type="ECO:0000313" key="17">
    <source>
        <dbReference type="Proteomes" id="UP000001876"/>
    </source>
</evidence>
<keyword evidence="9 12" id="KW-0255">Endonuclease</keyword>
<keyword evidence="8 12" id="KW-0479">Metal-binding</keyword>
<dbReference type="GO" id="GO:0043137">
    <property type="term" value="P:DNA replication, removal of RNA primer"/>
    <property type="evidence" value="ECO:0007669"/>
    <property type="project" value="TreeGrafter"/>
</dbReference>
<reference evidence="16 17" key="1">
    <citation type="journal article" date="2009" name="Science">
        <title>Green evolution and dynamic adaptations revealed by genomes of the marine picoeukaryotes Micromonas.</title>
        <authorList>
            <person name="Worden A.Z."/>
            <person name="Lee J.H."/>
            <person name="Mock T."/>
            <person name="Rouze P."/>
            <person name="Simmons M.P."/>
            <person name="Aerts A.L."/>
            <person name="Allen A.E."/>
            <person name="Cuvelier M.L."/>
            <person name="Derelle E."/>
            <person name="Everett M.V."/>
            <person name="Foulon E."/>
            <person name="Grimwood J."/>
            <person name="Gundlach H."/>
            <person name="Henrissat B."/>
            <person name="Napoli C."/>
            <person name="McDonald S.M."/>
            <person name="Parker M.S."/>
            <person name="Rombauts S."/>
            <person name="Salamov A."/>
            <person name="Von Dassow P."/>
            <person name="Badger J.H."/>
            <person name="Coutinho P.M."/>
            <person name="Demir E."/>
            <person name="Dubchak I."/>
            <person name="Gentemann C."/>
            <person name="Eikrem W."/>
            <person name="Gready J.E."/>
            <person name="John U."/>
            <person name="Lanier W."/>
            <person name="Lindquist E.A."/>
            <person name="Lucas S."/>
            <person name="Mayer K.F."/>
            <person name="Moreau H."/>
            <person name="Not F."/>
            <person name="Otillar R."/>
            <person name="Panaud O."/>
            <person name="Pangilinan J."/>
            <person name="Paulsen I."/>
            <person name="Piegu B."/>
            <person name="Poliakov A."/>
            <person name="Robbens S."/>
            <person name="Schmutz J."/>
            <person name="Toulza E."/>
            <person name="Wyss T."/>
            <person name="Zelensky A."/>
            <person name="Zhou K."/>
            <person name="Armbrust E.V."/>
            <person name="Bhattacharya D."/>
            <person name="Goodenough U.W."/>
            <person name="Van de Peer Y."/>
            <person name="Grigoriev I.V."/>
        </authorList>
    </citation>
    <scope>NUCLEOTIDE SEQUENCE [LARGE SCALE GENOMIC DNA]</scope>
    <source>
        <strain evidence="16 17">CCMP1545</strain>
    </source>
</reference>
<evidence type="ECO:0000259" key="15">
    <source>
        <dbReference type="PROSITE" id="PS51975"/>
    </source>
</evidence>
<feature type="compositionally biased region" description="Basic and acidic residues" evidence="14">
    <location>
        <begin position="25"/>
        <end position="35"/>
    </location>
</feature>
<dbReference type="NCBIfam" id="NF000594">
    <property type="entry name" value="PRK00015.1-1"/>
    <property type="match status" value="1"/>
</dbReference>
<evidence type="ECO:0000256" key="4">
    <source>
        <dbReference type="ARBA" id="ARBA00004496"/>
    </source>
</evidence>
<dbReference type="InterPro" id="IPR036397">
    <property type="entry name" value="RNaseH_sf"/>
</dbReference>
<feature type="binding site" evidence="12">
    <location>
        <position position="159"/>
    </location>
    <ligand>
        <name>a divalent metal cation</name>
        <dbReference type="ChEBI" id="CHEBI:60240"/>
    </ligand>
</feature>
<accession>C1MH44</accession>
<dbReference type="InterPro" id="IPR024567">
    <property type="entry name" value="RNase_HII/HIII_dom"/>
</dbReference>
<dbReference type="InterPro" id="IPR022898">
    <property type="entry name" value="RNase_HII"/>
</dbReference>
<comment type="catalytic activity">
    <reaction evidence="1 12 13">
        <text>Endonucleolytic cleavage to 5'-phosphomonoester.</text>
        <dbReference type="EC" id="3.1.26.4"/>
    </reaction>
</comment>
<feature type="binding site" evidence="12">
    <location>
        <position position="66"/>
    </location>
    <ligand>
        <name>a divalent metal cation</name>
        <dbReference type="ChEBI" id="CHEBI:60240"/>
    </ligand>
</feature>
<dbReference type="SUPFAM" id="SSF53098">
    <property type="entry name" value="Ribonuclease H-like"/>
    <property type="match status" value="1"/>
</dbReference>
<dbReference type="PANTHER" id="PTHR10954:SF23">
    <property type="entry name" value="RIBONUCLEASE"/>
    <property type="match status" value="1"/>
</dbReference>
<keyword evidence="6" id="KW-0963">Cytoplasm</keyword>
<dbReference type="KEGG" id="mpp:MICPUCDRAFT_50045"/>
<evidence type="ECO:0000256" key="13">
    <source>
        <dbReference type="RuleBase" id="RU003515"/>
    </source>
</evidence>
<dbReference type="OMA" id="YPTKLHL"/>
<keyword evidence="11" id="KW-0464">Manganese</keyword>
<dbReference type="CDD" id="cd07182">
    <property type="entry name" value="RNase_HII_bacteria_HII_like"/>
    <property type="match status" value="1"/>
</dbReference>
<protein>
    <recommendedName>
        <fullName evidence="13">Ribonuclease</fullName>
        <ecNumber evidence="13">3.1.26.4</ecNumber>
    </recommendedName>
</protein>
<dbReference type="AlphaFoldDB" id="C1MH44"/>
<dbReference type="PROSITE" id="PS51975">
    <property type="entry name" value="RNASE_H_2"/>
    <property type="match status" value="1"/>
</dbReference>
<gene>
    <name evidence="16" type="primary">RNHB</name>
    <name evidence="16" type="ORF">MICPUCDRAFT_50045</name>
</gene>
<evidence type="ECO:0000256" key="14">
    <source>
        <dbReference type="SAM" id="MobiDB-lite"/>
    </source>
</evidence>
<feature type="compositionally biased region" description="Pro residues" evidence="14">
    <location>
        <begin position="1"/>
        <end position="12"/>
    </location>
</feature>
<evidence type="ECO:0000256" key="7">
    <source>
        <dbReference type="ARBA" id="ARBA00022722"/>
    </source>
</evidence>
<dbReference type="GeneID" id="9681092"/>
<dbReference type="EMBL" id="GG663735">
    <property type="protein sequence ID" value="EEH60140.1"/>
    <property type="molecule type" value="Genomic_DNA"/>
</dbReference>
<dbReference type="GO" id="GO:0046872">
    <property type="term" value="F:metal ion binding"/>
    <property type="evidence" value="ECO:0007669"/>
    <property type="project" value="UniProtKB-KW"/>
</dbReference>
<dbReference type="GO" id="GO:0003723">
    <property type="term" value="F:RNA binding"/>
    <property type="evidence" value="ECO:0007669"/>
    <property type="project" value="UniProtKB-UniRule"/>
</dbReference>
<organism evidence="17">
    <name type="scientific">Micromonas pusilla (strain CCMP1545)</name>
    <name type="common">Picoplanktonic green alga</name>
    <dbReference type="NCBI Taxonomy" id="564608"/>
    <lineage>
        <taxon>Eukaryota</taxon>
        <taxon>Viridiplantae</taxon>
        <taxon>Chlorophyta</taxon>
        <taxon>Mamiellophyceae</taxon>
        <taxon>Mamiellales</taxon>
        <taxon>Mamiellaceae</taxon>
        <taxon>Micromonas</taxon>
    </lineage>
</organism>
<dbReference type="PANTHER" id="PTHR10954">
    <property type="entry name" value="RIBONUCLEASE H2 SUBUNIT A"/>
    <property type="match status" value="1"/>
</dbReference>
<dbReference type="eggNOG" id="KOG2299">
    <property type="taxonomic scope" value="Eukaryota"/>
</dbReference>
<dbReference type="Proteomes" id="UP000001876">
    <property type="component" value="Unassembled WGS sequence"/>
</dbReference>
<evidence type="ECO:0000256" key="5">
    <source>
        <dbReference type="ARBA" id="ARBA00007383"/>
    </source>
</evidence>
<evidence type="ECO:0000256" key="6">
    <source>
        <dbReference type="ARBA" id="ARBA00022490"/>
    </source>
</evidence>
<evidence type="ECO:0000256" key="8">
    <source>
        <dbReference type="ARBA" id="ARBA00022723"/>
    </source>
</evidence>
<dbReference type="HAMAP" id="MF_00052_B">
    <property type="entry name" value="RNase_HII_B"/>
    <property type="match status" value="1"/>
</dbReference>